<dbReference type="SUPFAM" id="SSF51445">
    <property type="entry name" value="(Trans)glycosidases"/>
    <property type="match status" value="1"/>
</dbReference>
<feature type="signal peptide" evidence="5">
    <location>
        <begin position="1"/>
        <end position="26"/>
    </location>
</feature>
<accession>A0ABT2CT24</accession>
<keyword evidence="9" id="KW-1185">Reference proteome</keyword>
<dbReference type="PANTHER" id="PTHR11069:SF23">
    <property type="entry name" value="LYSOSOMAL ACID GLUCOSYLCERAMIDASE"/>
    <property type="match status" value="1"/>
</dbReference>
<evidence type="ECO:0000256" key="3">
    <source>
        <dbReference type="ARBA" id="ARBA00022801"/>
    </source>
</evidence>
<comment type="caution">
    <text evidence="8">The sequence shown here is derived from an EMBL/GenBank/DDBJ whole genome shotgun (WGS) entry which is preliminary data.</text>
</comment>
<dbReference type="Gene3D" id="3.20.20.80">
    <property type="entry name" value="Glycosidases"/>
    <property type="match status" value="1"/>
</dbReference>
<gene>
    <name evidence="8" type="ORF">NX778_03540</name>
</gene>
<dbReference type="InterPro" id="IPR001139">
    <property type="entry name" value="Glyco_hydro_30"/>
</dbReference>
<name>A0ABT2CT24_9BURK</name>
<dbReference type="Proteomes" id="UP001204621">
    <property type="component" value="Unassembled WGS sequence"/>
</dbReference>
<evidence type="ECO:0000259" key="7">
    <source>
        <dbReference type="Pfam" id="PF17189"/>
    </source>
</evidence>
<keyword evidence="3 4" id="KW-0378">Hydrolase</keyword>
<sequence>MTGLSGMRLRAVLLPLLAGVALQAAAAPQPVQAWITTGDQKLLLARGKDAAFGAATRAGIVIDVDPAQRFQEMAGFGAAITDASAQLIQQRLDAPQREALMQELFGRGPGGIGLSFTRLTIGASDFSTSHYSFDDMPPGQSDPNLEHFSIEPNRAALLPTVKEALAINPQLKVMASPWSAPAWMKTNDSLIQGKLKPEAFAPFAQYLSRYVSAYQAEGVPIFALTLQNEPHFEPGDYPGMRVDPAARAAFIGGFLGPVLAKQNPGTQIFDWDHNWDQPESPLAVLADPTAARYVSAVAWHCYAGDVKAQGPVHDAHPDKDAWLTECSGGEWAPGFAPNLQYFTRTLIIGATRGWARGVSLWNLALDEHHGPHKGGCGDCRAVVTIDSQTGAISRNVEYYALAHASRFVRPGARRIASSTGKGGLDTVAFRNTDGEIALLVANPAPRPRAFSVRAAGRSFGYTLPAGSVATFTWNDQP</sequence>
<protein>
    <submittedName>
        <fullName evidence="8">Glycosyl hydrolase</fullName>
    </submittedName>
</protein>
<evidence type="ECO:0000259" key="6">
    <source>
        <dbReference type="Pfam" id="PF02055"/>
    </source>
</evidence>
<evidence type="ECO:0000313" key="9">
    <source>
        <dbReference type="Proteomes" id="UP001204621"/>
    </source>
</evidence>
<evidence type="ECO:0000256" key="2">
    <source>
        <dbReference type="ARBA" id="ARBA00022729"/>
    </source>
</evidence>
<proteinExistence type="inferred from homology"/>
<dbReference type="InterPro" id="IPR033453">
    <property type="entry name" value="Glyco_hydro_30_TIM-barrel"/>
</dbReference>
<dbReference type="InterPro" id="IPR017853">
    <property type="entry name" value="GH"/>
</dbReference>
<dbReference type="EMBL" id="JANUGU010000001">
    <property type="protein sequence ID" value="MCS0657133.1"/>
    <property type="molecule type" value="Genomic_DNA"/>
</dbReference>
<dbReference type="Gene3D" id="2.60.40.1180">
    <property type="entry name" value="Golgi alpha-mannosidase II"/>
    <property type="match status" value="1"/>
</dbReference>
<dbReference type="Pfam" id="PF02055">
    <property type="entry name" value="Glyco_hydro_30"/>
    <property type="match status" value="1"/>
</dbReference>
<reference evidence="8 9" key="1">
    <citation type="submission" date="2022-08" db="EMBL/GenBank/DDBJ databases">
        <title>Reclassification of Massilia species as members of the genera Telluria, Duganella, Pseudoduganella, Mokoshia gen. nov. and Zemynaea gen. nov. using orthogonal and non-orthogonal genome-based approaches.</title>
        <authorList>
            <person name="Bowman J.P."/>
        </authorList>
    </citation>
    <scope>NUCLEOTIDE SEQUENCE [LARGE SCALE GENOMIC DNA]</scope>
    <source>
        <strain evidence="8 9">JCM 31606</strain>
    </source>
</reference>
<evidence type="ECO:0000256" key="5">
    <source>
        <dbReference type="SAM" id="SignalP"/>
    </source>
</evidence>
<feature type="domain" description="Glycosyl hydrolase family 30 TIM-barrel" evidence="6">
    <location>
        <begin position="74"/>
        <end position="408"/>
    </location>
</feature>
<evidence type="ECO:0000313" key="8">
    <source>
        <dbReference type="EMBL" id="MCS0657133.1"/>
    </source>
</evidence>
<comment type="similarity">
    <text evidence="1 4">Belongs to the glycosyl hydrolase 30 family.</text>
</comment>
<dbReference type="RefSeq" id="WP_258810291.1">
    <property type="nucleotide sequence ID" value="NZ_JANUGU010000001.1"/>
</dbReference>
<dbReference type="InterPro" id="IPR033452">
    <property type="entry name" value="GH30_C"/>
</dbReference>
<dbReference type="InterPro" id="IPR013780">
    <property type="entry name" value="Glyco_hydro_b"/>
</dbReference>
<evidence type="ECO:0000256" key="1">
    <source>
        <dbReference type="ARBA" id="ARBA00005382"/>
    </source>
</evidence>
<feature type="chain" id="PRO_5045367051" evidence="5">
    <location>
        <begin position="27"/>
        <end position="477"/>
    </location>
</feature>
<evidence type="ECO:0000256" key="4">
    <source>
        <dbReference type="RuleBase" id="RU361188"/>
    </source>
</evidence>
<organism evidence="8 9">
    <name type="scientific">Massilia terrae</name>
    <dbReference type="NCBI Taxonomy" id="1811224"/>
    <lineage>
        <taxon>Bacteria</taxon>
        <taxon>Pseudomonadati</taxon>
        <taxon>Pseudomonadota</taxon>
        <taxon>Betaproteobacteria</taxon>
        <taxon>Burkholderiales</taxon>
        <taxon>Oxalobacteraceae</taxon>
        <taxon>Telluria group</taxon>
        <taxon>Massilia</taxon>
    </lineage>
</organism>
<keyword evidence="4" id="KW-0326">Glycosidase</keyword>
<dbReference type="GO" id="GO:0016787">
    <property type="term" value="F:hydrolase activity"/>
    <property type="evidence" value="ECO:0007669"/>
    <property type="project" value="UniProtKB-KW"/>
</dbReference>
<dbReference type="Pfam" id="PF17189">
    <property type="entry name" value="Glyco_hydro_30C"/>
    <property type="match status" value="1"/>
</dbReference>
<keyword evidence="2 5" id="KW-0732">Signal</keyword>
<dbReference type="PANTHER" id="PTHR11069">
    <property type="entry name" value="GLUCOSYLCERAMIDASE"/>
    <property type="match status" value="1"/>
</dbReference>
<feature type="domain" description="Glycosyl hydrolase family 30 beta sandwich" evidence="7">
    <location>
        <begin position="411"/>
        <end position="471"/>
    </location>
</feature>